<dbReference type="eggNOG" id="ENOG502ZKQY">
    <property type="taxonomic scope" value="Bacteria"/>
</dbReference>
<reference evidence="2" key="1">
    <citation type="submission" date="2016-11" db="EMBL/GenBank/DDBJ databases">
        <authorList>
            <person name="Varghese N."/>
            <person name="Submissions S."/>
        </authorList>
    </citation>
    <scope>NUCLEOTIDE SEQUENCE [LARGE SCALE GENOMIC DNA]</scope>
    <source>
        <strain evidence="2">DSM 19055</strain>
    </source>
</reference>
<sequence>MGQDITCLITNENIELDKSIVHFSIKQLTFIPFNTSCDLGIEEAKNFDLLSDYILHLESKDSFDHYLYNRDNDHCDMDIFKIVKDYRIESFIIEHSYDWADMLVEYYFMQVQDGRILKNSLVYDDSERSKSNKANIQEAKKNLGLHFNWLDRTDLFYSYYHADRAYTLQHAK</sequence>
<proteinExistence type="predicted"/>
<dbReference type="EMBL" id="FQWT01000003">
    <property type="protein sequence ID" value="SHH32458.1"/>
    <property type="molecule type" value="Genomic_DNA"/>
</dbReference>
<dbReference type="AlphaFoldDB" id="A0A1M5S2E8"/>
<accession>A0A1M5S2E8</accession>
<evidence type="ECO:0000313" key="2">
    <source>
        <dbReference type="Proteomes" id="UP000184047"/>
    </source>
</evidence>
<keyword evidence="2" id="KW-1185">Reference proteome</keyword>
<gene>
    <name evidence="1" type="ORF">SAMN05421866_2606</name>
</gene>
<dbReference type="OrthoDB" id="1349383at2"/>
<dbReference type="RefSeq" id="WP_073063489.1">
    <property type="nucleotide sequence ID" value="NZ_FQWT01000003.1"/>
</dbReference>
<name>A0A1M5S2E8_9FLAO</name>
<protein>
    <submittedName>
        <fullName evidence="1">Uncharacterized protein</fullName>
    </submittedName>
</protein>
<dbReference type="Proteomes" id="UP000184047">
    <property type="component" value="Unassembled WGS sequence"/>
</dbReference>
<evidence type="ECO:0000313" key="1">
    <source>
        <dbReference type="EMBL" id="SHH32458.1"/>
    </source>
</evidence>
<dbReference type="STRING" id="421058.SAMN05421866_2606"/>
<organism evidence="1 2">
    <name type="scientific">Chryseobacterium oranimense</name>
    <dbReference type="NCBI Taxonomy" id="421058"/>
    <lineage>
        <taxon>Bacteria</taxon>
        <taxon>Pseudomonadati</taxon>
        <taxon>Bacteroidota</taxon>
        <taxon>Flavobacteriia</taxon>
        <taxon>Flavobacteriales</taxon>
        <taxon>Weeksellaceae</taxon>
        <taxon>Chryseobacterium group</taxon>
        <taxon>Chryseobacterium</taxon>
    </lineage>
</organism>